<feature type="compositionally biased region" description="Polar residues" evidence="1">
    <location>
        <begin position="1"/>
        <end position="11"/>
    </location>
</feature>
<dbReference type="AlphaFoldDB" id="A0A2P5WP74"/>
<reference evidence="2 3" key="1">
    <citation type="submission" date="2015-01" db="EMBL/GenBank/DDBJ databases">
        <title>Genome of allotetraploid Gossypium barbadense reveals genomic plasticity and fiber elongation in cotton evolution.</title>
        <authorList>
            <person name="Chen X."/>
            <person name="Liu X."/>
            <person name="Zhao B."/>
            <person name="Zheng H."/>
            <person name="Hu Y."/>
            <person name="Lu G."/>
            <person name="Yang C."/>
            <person name="Chen J."/>
            <person name="Shan C."/>
            <person name="Zhang L."/>
            <person name="Zhou Y."/>
            <person name="Wang L."/>
            <person name="Guo W."/>
            <person name="Bai Y."/>
            <person name="Ruan J."/>
            <person name="Shangguan X."/>
            <person name="Mao Y."/>
            <person name="Jiang J."/>
            <person name="Zhu Y."/>
            <person name="Lei J."/>
            <person name="Kang H."/>
            <person name="Chen S."/>
            <person name="He X."/>
            <person name="Wang R."/>
            <person name="Wang Y."/>
            <person name="Chen J."/>
            <person name="Wang L."/>
            <person name="Yu S."/>
            <person name="Wang B."/>
            <person name="Wei J."/>
            <person name="Song S."/>
            <person name="Lu X."/>
            <person name="Gao Z."/>
            <person name="Gu W."/>
            <person name="Deng X."/>
            <person name="Ma D."/>
            <person name="Wang S."/>
            <person name="Liang W."/>
            <person name="Fang L."/>
            <person name="Cai C."/>
            <person name="Zhu X."/>
            <person name="Zhou B."/>
            <person name="Zhang Y."/>
            <person name="Chen Z."/>
            <person name="Xu S."/>
            <person name="Zhu R."/>
            <person name="Wang S."/>
            <person name="Zhang T."/>
            <person name="Zhao G."/>
        </authorList>
    </citation>
    <scope>NUCLEOTIDE SEQUENCE [LARGE SCALE GENOMIC DNA]</scope>
    <source>
        <strain evidence="3">cv. Xinhai21</strain>
        <tissue evidence="2">Leaf</tissue>
    </source>
</reference>
<dbReference type="Proteomes" id="UP000239757">
    <property type="component" value="Unassembled WGS sequence"/>
</dbReference>
<evidence type="ECO:0008006" key="4">
    <source>
        <dbReference type="Google" id="ProtNLM"/>
    </source>
</evidence>
<organism evidence="2 3">
    <name type="scientific">Gossypium barbadense</name>
    <name type="common">Sea Island cotton</name>
    <name type="synonym">Hibiscus barbadensis</name>
    <dbReference type="NCBI Taxonomy" id="3634"/>
    <lineage>
        <taxon>Eukaryota</taxon>
        <taxon>Viridiplantae</taxon>
        <taxon>Streptophyta</taxon>
        <taxon>Embryophyta</taxon>
        <taxon>Tracheophyta</taxon>
        <taxon>Spermatophyta</taxon>
        <taxon>Magnoliopsida</taxon>
        <taxon>eudicotyledons</taxon>
        <taxon>Gunneridae</taxon>
        <taxon>Pentapetalae</taxon>
        <taxon>rosids</taxon>
        <taxon>malvids</taxon>
        <taxon>Malvales</taxon>
        <taxon>Malvaceae</taxon>
        <taxon>Malvoideae</taxon>
        <taxon>Gossypium</taxon>
    </lineage>
</organism>
<dbReference type="OrthoDB" id="10620805at2759"/>
<feature type="region of interest" description="Disordered" evidence="1">
    <location>
        <begin position="1"/>
        <end position="55"/>
    </location>
</feature>
<sequence>MDNKNDSGSSPPQVPSLNLMPPPPNVVRYGSSSSSQVPCLNTMPTPPKPSSQVPGSLQIPGVSGDAILCRDAVNVKIDKSRGWYINNLPVVCFHCRGCNTTLGEKFFLNENGGGDRDRILEWNGSQLCHAHTHEPVQETQTSFRMQFLQGKNE</sequence>
<gene>
    <name evidence="2" type="ORF">GOBAR_AA27785</name>
</gene>
<accession>A0A2P5WP74</accession>
<protein>
    <recommendedName>
        <fullName evidence="4">Yippee domain-containing protein</fullName>
    </recommendedName>
</protein>
<feature type="compositionally biased region" description="Polar residues" evidence="1">
    <location>
        <begin position="30"/>
        <end position="43"/>
    </location>
</feature>
<dbReference type="EMBL" id="KZ666924">
    <property type="protein sequence ID" value="PPR92884.1"/>
    <property type="molecule type" value="Genomic_DNA"/>
</dbReference>
<proteinExistence type="predicted"/>
<evidence type="ECO:0000256" key="1">
    <source>
        <dbReference type="SAM" id="MobiDB-lite"/>
    </source>
</evidence>
<evidence type="ECO:0000313" key="2">
    <source>
        <dbReference type="EMBL" id="PPR92884.1"/>
    </source>
</evidence>
<name>A0A2P5WP74_GOSBA</name>
<evidence type="ECO:0000313" key="3">
    <source>
        <dbReference type="Proteomes" id="UP000239757"/>
    </source>
</evidence>